<name>A0A069PET6_9BURK</name>
<proteinExistence type="predicted"/>
<dbReference type="Proteomes" id="UP000027466">
    <property type="component" value="Unassembled WGS sequence"/>
</dbReference>
<organism evidence="1 2">
    <name type="scientific">Caballeronia glathei</name>
    <dbReference type="NCBI Taxonomy" id="60547"/>
    <lineage>
        <taxon>Bacteria</taxon>
        <taxon>Pseudomonadati</taxon>
        <taxon>Pseudomonadota</taxon>
        <taxon>Betaproteobacteria</taxon>
        <taxon>Burkholderiales</taxon>
        <taxon>Burkholderiaceae</taxon>
        <taxon>Caballeronia</taxon>
    </lineage>
</organism>
<accession>A0A069PET6</accession>
<protein>
    <submittedName>
        <fullName evidence="1">Uncharacterized protein</fullName>
    </submittedName>
</protein>
<gene>
    <name evidence="1" type="ORF">BG61_34990</name>
</gene>
<evidence type="ECO:0000313" key="2">
    <source>
        <dbReference type="Proteomes" id="UP000027466"/>
    </source>
</evidence>
<comment type="caution">
    <text evidence="1">The sequence shown here is derived from an EMBL/GenBank/DDBJ whole genome shotgun (WGS) entry which is preliminary data.</text>
</comment>
<evidence type="ECO:0000313" key="1">
    <source>
        <dbReference type="EMBL" id="KDR39085.1"/>
    </source>
</evidence>
<sequence>MISACGEKNSIKGMRQPLRKSLVLGQRLNRVMRPLGCAVGEAKGDNLEATEHSADDMKAMNRAIGTLYEARRQPP</sequence>
<dbReference type="AlphaFoldDB" id="A0A069PET6"/>
<reference evidence="1 2" key="1">
    <citation type="submission" date="2014-03" db="EMBL/GenBank/DDBJ databases">
        <title>Draft Genome Sequences of Four Burkholderia Strains.</title>
        <authorList>
            <person name="Liu X.Y."/>
            <person name="Li C.X."/>
            <person name="Xu J.H."/>
        </authorList>
    </citation>
    <scope>NUCLEOTIDE SEQUENCE [LARGE SCALE GENOMIC DNA]</scope>
    <source>
        <strain evidence="1 2">DSM 50014</strain>
    </source>
</reference>
<keyword evidence="2" id="KW-1185">Reference proteome</keyword>
<dbReference type="EMBL" id="JFHC01000067">
    <property type="protein sequence ID" value="KDR39085.1"/>
    <property type="molecule type" value="Genomic_DNA"/>
</dbReference>